<dbReference type="AlphaFoldDB" id="A0A9D4GYY7"/>
<gene>
    <name evidence="2" type="ORF">DPMN_127292</name>
</gene>
<name>A0A9D4GYY7_DREPO</name>
<dbReference type="InterPro" id="IPR006571">
    <property type="entry name" value="TLDc_dom"/>
</dbReference>
<reference evidence="2" key="1">
    <citation type="journal article" date="2019" name="bioRxiv">
        <title>The Genome of the Zebra Mussel, Dreissena polymorpha: A Resource for Invasive Species Research.</title>
        <authorList>
            <person name="McCartney M.A."/>
            <person name="Auch B."/>
            <person name="Kono T."/>
            <person name="Mallez S."/>
            <person name="Zhang Y."/>
            <person name="Obille A."/>
            <person name="Becker A."/>
            <person name="Abrahante J.E."/>
            <person name="Garbe J."/>
            <person name="Badalamenti J.P."/>
            <person name="Herman A."/>
            <person name="Mangelson H."/>
            <person name="Liachko I."/>
            <person name="Sullivan S."/>
            <person name="Sone E.D."/>
            <person name="Koren S."/>
            <person name="Silverstein K.A.T."/>
            <person name="Beckman K.B."/>
            <person name="Gohl D.M."/>
        </authorList>
    </citation>
    <scope>NUCLEOTIDE SEQUENCE</scope>
    <source>
        <strain evidence="2">Duluth1</strain>
        <tissue evidence="2">Whole animal</tissue>
    </source>
</reference>
<reference evidence="2" key="2">
    <citation type="submission" date="2020-11" db="EMBL/GenBank/DDBJ databases">
        <authorList>
            <person name="McCartney M.A."/>
            <person name="Auch B."/>
            <person name="Kono T."/>
            <person name="Mallez S."/>
            <person name="Becker A."/>
            <person name="Gohl D.M."/>
            <person name="Silverstein K.A.T."/>
            <person name="Koren S."/>
            <person name="Bechman K.B."/>
            <person name="Herman A."/>
            <person name="Abrahante J.E."/>
            <person name="Garbe J."/>
        </authorList>
    </citation>
    <scope>NUCLEOTIDE SEQUENCE</scope>
    <source>
        <strain evidence="2">Duluth1</strain>
        <tissue evidence="2">Whole animal</tissue>
    </source>
</reference>
<keyword evidence="3" id="KW-1185">Reference proteome</keyword>
<sequence>MAGQLSDKYMGQLESWIGTGPKIFTLLYQITRDGCNATTFHQKCDNQGPTVTVLYNQQGSVYRGYGSLNWNSSSSNIKDANAFIFQLRYSGSDKPTKFAIIDKHTQYGLNGHPTYGPTFGGGHDLQAFTGTVNSSGVFFALNGYMNAHSFDYQGLTVDKINNCNLQVTELEVYAITGTAFCKKCVFFPTVS</sequence>
<proteinExistence type="predicted"/>
<dbReference type="Proteomes" id="UP000828390">
    <property type="component" value="Unassembled WGS sequence"/>
</dbReference>
<evidence type="ECO:0000313" key="2">
    <source>
        <dbReference type="EMBL" id="KAH3825417.1"/>
    </source>
</evidence>
<dbReference type="EMBL" id="JAIWYP010000005">
    <property type="protein sequence ID" value="KAH3825417.1"/>
    <property type="molecule type" value="Genomic_DNA"/>
</dbReference>
<feature type="domain" description="TLDc" evidence="1">
    <location>
        <begin position="1"/>
        <end position="176"/>
    </location>
</feature>
<dbReference type="PROSITE" id="PS51886">
    <property type="entry name" value="TLDC"/>
    <property type="match status" value="1"/>
</dbReference>
<comment type="caution">
    <text evidence="2">The sequence shown here is derived from an EMBL/GenBank/DDBJ whole genome shotgun (WGS) entry which is preliminary data.</text>
</comment>
<protein>
    <recommendedName>
        <fullName evidence="1">TLDc domain-containing protein</fullName>
    </recommendedName>
</protein>
<dbReference type="Pfam" id="PF07534">
    <property type="entry name" value="TLD"/>
    <property type="match status" value="1"/>
</dbReference>
<accession>A0A9D4GYY7</accession>
<evidence type="ECO:0000259" key="1">
    <source>
        <dbReference type="PROSITE" id="PS51886"/>
    </source>
</evidence>
<evidence type="ECO:0000313" key="3">
    <source>
        <dbReference type="Proteomes" id="UP000828390"/>
    </source>
</evidence>
<organism evidence="2 3">
    <name type="scientific">Dreissena polymorpha</name>
    <name type="common">Zebra mussel</name>
    <name type="synonym">Mytilus polymorpha</name>
    <dbReference type="NCBI Taxonomy" id="45954"/>
    <lineage>
        <taxon>Eukaryota</taxon>
        <taxon>Metazoa</taxon>
        <taxon>Spiralia</taxon>
        <taxon>Lophotrochozoa</taxon>
        <taxon>Mollusca</taxon>
        <taxon>Bivalvia</taxon>
        <taxon>Autobranchia</taxon>
        <taxon>Heteroconchia</taxon>
        <taxon>Euheterodonta</taxon>
        <taxon>Imparidentia</taxon>
        <taxon>Neoheterodontei</taxon>
        <taxon>Myida</taxon>
        <taxon>Dreissenoidea</taxon>
        <taxon>Dreissenidae</taxon>
        <taxon>Dreissena</taxon>
    </lineage>
</organism>